<evidence type="ECO:0000313" key="5">
    <source>
        <dbReference type="EMBL" id="PRQ28342.1"/>
    </source>
</evidence>
<gene>
    <name evidence="5" type="ORF">RchiOBHm_Chr5g0002041</name>
</gene>
<dbReference type="GO" id="GO:0007030">
    <property type="term" value="P:Golgi organization"/>
    <property type="evidence" value="ECO:0007669"/>
    <property type="project" value="TreeGrafter"/>
</dbReference>
<dbReference type="Gramene" id="PRQ28342">
    <property type="protein sequence ID" value="PRQ28342"/>
    <property type="gene ID" value="RchiOBHm_Chr5g0002041"/>
</dbReference>
<dbReference type="CDD" id="cd01770">
    <property type="entry name" value="UBX_UBXN2"/>
    <property type="match status" value="1"/>
</dbReference>
<dbReference type="Gene3D" id="3.30.420.210">
    <property type="entry name" value="SEP domain"/>
    <property type="match status" value="1"/>
</dbReference>
<dbReference type="PANTHER" id="PTHR23333">
    <property type="entry name" value="UBX DOMAIN CONTAINING PROTEIN"/>
    <property type="match status" value="1"/>
</dbReference>
<dbReference type="PROSITE" id="PS50033">
    <property type="entry name" value="UBX"/>
    <property type="match status" value="1"/>
</dbReference>
<feature type="domain" description="Ubiquitin-like" evidence="3">
    <location>
        <begin position="112"/>
        <end position="185"/>
    </location>
</feature>
<keyword evidence="6" id="KW-1185">Reference proteome</keyword>
<dbReference type="InterPro" id="IPR012989">
    <property type="entry name" value="SEP_domain"/>
</dbReference>
<dbReference type="PROSITE" id="PS51399">
    <property type="entry name" value="SEP"/>
    <property type="match status" value="1"/>
</dbReference>
<dbReference type="GO" id="GO:0005634">
    <property type="term" value="C:nucleus"/>
    <property type="evidence" value="ECO:0007669"/>
    <property type="project" value="TreeGrafter"/>
</dbReference>
<protein>
    <submittedName>
        <fullName evidence="5">Putative SEP domain-containing protein</fullName>
    </submittedName>
</protein>
<dbReference type="GO" id="GO:0061025">
    <property type="term" value="P:membrane fusion"/>
    <property type="evidence" value="ECO:0007669"/>
    <property type="project" value="TreeGrafter"/>
</dbReference>
<dbReference type="SUPFAM" id="SSF102848">
    <property type="entry name" value="NSFL1 (p97 ATPase) cofactor p47, SEP domain"/>
    <property type="match status" value="1"/>
</dbReference>
<dbReference type="GO" id="GO:0005829">
    <property type="term" value="C:cytosol"/>
    <property type="evidence" value="ECO:0007669"/>
    <property type="project" value="TreeGrafter"/>
</dbReference>
<evidence type="ECO:0000256" key="1">
    <source>
        <dbReference type="ARBA" id="ARBA00022786"/>
    </source>
</evidence>
<evidence type="ECO:0000259" key="4">
    <source>
        <dbReference type="PROSITE" id="PS51399"/>
    </source>
</evidence>
<dbReference type="SMART" id="SM00553">
    <property type="entry name" value="SEP"/>
    <property type="match status" value="1"/>
</dbReference>
<organism evidence="5 6">
    <name type="scientific">Rosa chinensis</name>
    <name type="common">China rose</name>
    <dbReference type="NCBI Taxonomy" id="74649"/>
    <lineage>
        <taxon>Eukaryota</taxon>
        <taxon>Viridiplantae</taxon>
        <taxon>Streptophyta</taxon>
        <taxon>Embryophyta</taxon>
        <taxon>Tracheophyta</taxon>
        <taxon>Spermatophyta</taxon>
        <taxon>Magnoliopsida</taxon>
        <taxon>eudicotyledons</taxon>
        <taxon>Gunneridae</taxon>
        <taxon>Pentapetalae</taxon>
        <taxon>rosids</taxon>
        <taxon>fabids</taxon>
        <taxon>Rosales</taxon>
        <taxon>Rosaceae</taxon>
        <taxon>Rosoideae</taxon>
        <taxon>Rosoideae incertae sedis</taxon>
        <taxon>Rosa</taxon>
    </lineage>
</organism>
<dbReference type="FunFam" id="3.30.420.210:FF:000005">
    <property type="entry name" value="Plant UBX domain-containing protein 4"/>
    <property type="match status" value="1"/>
</dbReference>
<sequence>MASQSGFDVDSIFDQARELGTLEGRFDPPSAPQQPKTVVHNIIFWSDGFSVNDGPLRQLDDPENAPFLEFIRKSDCPRELQPEDRSTEVHINLIRRDGKCPGLVVDKSLPWTSIQLKLADGTCMTAEFNYRHTISDIRTFVDTSRPGSPSNYQLLVMGRPPKILNDPTQTIEEADLARSVVIQKF</sequence>
<dbReference type="GO" id="GO:0000045">
    <property type="term" value="P:autophagosome assembly"/>
    <property type="evidence" value="ECO:0007669"/>
    <property type="project" value="TreeGrafter"/>
</dbReference>
<evidence type="ECO:0000313" key="6">
    <source>
        <dbReference type="Proteomes" id="UP000238479"/>
    </source>
</evidence>
<dbReference type="InterPro" id="IPR036241">
    <property type="entry name" value="NSFL1C_SEP_dom_sf"/>
</dbReference>
<proteinExistence type="predicted"/>
<dbReference type="SUPFAM" id="SSF54236">
    <property type="entry name" value="Ubiquitin-like"/>
    <property type="match status" value="1"/>
</dbReference>
<dbReference type="PROSITE" id="PS50053">
    <property type="entry name" value="UBIQUITIN_2"/>
    <property type="match status" value="1"/>
</dbReference>
<keyword evidence="1" id="KW-0833">Ubl conjugation pathway</keyword>
<dbReference type="InterPro" id="IPR001012">
    <property type="entry name" value="UBX_dom"/>
</dbReference>
<dbReference type="InterPro" id="IPR000626">
    <property type="entry name" value="Ubiquitin-like_dom"/>
</dbReference>
<evidence type="ECO:0000259" key="3">
    <source>
        <dbReference type="PROSITE" id="PS50053"/>
    </source>
</evidence>
<dbReference type="PANTHER" id="PTHR23333:SF20">
    <property type="entry name" value="NSFL1 COFACTOR P47"/>
    <property type="match status" value="1"/>
</dbReference>
<comment type="caution">
    <text evidence="5">The sequence shown here is derived from an EMBL/GenBank/DDBJ whole genome shotgun (WGS) entry which is preliminary data.</text>
</comment>
<reference evidence="5 6" key="1">
    <citation type="journal article" date="2018" name="Nat. Genet.">
        <title>The Rosa genome provides new insights in the design of modern roses.</title>
        <authorList>
            <person name="Bendahmane M."/>
        </authorList>
    </citation>
    <scope>NUCLEOTIDE SEQUENCE [LARGE SCALE GENOMIC DNA]</scope>
    <source>
        <strain evidence="6">cv. Old Blush</strain>
    </source>
</reference>
<dbReference type="OMA" id="SIVTIWR"/>
<dbReference type="AlphaFoldDB" id="A0A2P6Q2C8"/>
<dbReference type="STRING" id="74649.A0A2P6Q2C8"/>
<dbReference type="GO" id="GO:0031468">
    <property type="term" value="P:nuclear membrane reassembly"/>
    <property type="evidence" value="ECO:0007669"/>
    <property type="project" value="TreeGrafter"/>
</dbReference>
<accession>A0A2P6Q2C8</accession>
<dbReference type="GO" id="GO:0043130">
    <property type="term" value="F:ubiquitin binding"/>
    <property type="evidence" value="ECO:0007669"/>
    <property type="project" value="TreeGrafter"/>
</dbReference>
<dbReference type="Proteomes" id="UP000238479">
    <property type="component" value="Chromosome 5"/>
</dbReference>
<feature type="domain" description="SEP" evidence="4">
    <location>
        <begin position="37"/>
        <end position="101"/>
    </location>
</feature>
<dbReference type="GO" id="GO:0043161">
    <property type="term" value="P:proteasome-mediated ubiquitin-dependent protein catabolic process"/>
    <property type="evidence" value="ECO:0007669"/>
    <property type="project" value="TreeGrafter"/>
</dbReference>
<feature type="domain" description="UBX" evidence="2">
    <location>
        <begin position="107"/>
        <end position="184"/>
    </location>
</feature>
<dbReference type="Gene3D" id="3.10.20.90">
    <property type="entry name" value="Phosphatidylinositol 3-kinase Catalytic Subunit, Chain A, domain 1"/>
    <property type="match status" value="1"/>
</dbReference>
<name>A0A2P6Q2C8_ROSCH</name>
<dbReference type="EMBL" id="PDCK01000043">
    <property type="protein sequence ID" value="PRQ28342.1"/>
    <property type="molecule type" value="Genomic_DNA"/>
</dbReference>
<dbReference type="Pfam" id="PF00789">
    <property type="entry name" value="UBX"/>
    <property type="match status" value="1"/>
</dbReference>
<dbReference type="Pfam" id="PF08059">
    <property type="entry name" value="SEP"/>
    <property type="match status" value="1"/>
</dbReference>
<dbReference type="InterPro" id="IPR029071">
    <property type="entry name" value="Ubiquitin-like_domsf"/>
</dbReference>
<evidence type="ECO:0000259" key="2">
    <source>
        <dbReference type="PROSITE" id="PS50033"/>
    </source>
</evidence>